<dbReference type="Proteomes" id="UP001346869">
    <property type="component" value="Unassembled WGS sequence"/>
</dbReference>
<feature type="compositionally biased region" description="Basic residues" evidence="1">
    <location>
        <begin position="301"/>
        <end position="318"/>
    </location>
</feature>
<evidence type="ECO:0008006" key="4">
    <source>
        <dbReference type="Google" id="ProtNLM"/>
    </source>
</evidence>
<feature type="compositionally biased region" description="Polar residues" evidence="1">
    <location>
        <begin position="325"/>
        <end position="335"/>
    </location>
</feature>
<sequence length="442" mass="49671">MNHIRNIKEKLSIPTGSRNVSTSGYSSFTDSQLFSGSQFWLENSQSMSQEMSVSSRNSQHSSQEGSDPKFISSYHTKPFLFGDLKDKSKAFGILDTFEEDKKRAKEKTDSDTLAKEYKHFGETLNNIQQLVAGTEKNTSVCQTVLQKFDNFSSTLQTNINSLQIEISQQFAALLNKVNSQKELLTELEDKVQKTGDTTVAFGSNLQSLKDGMGCLREEREGERNILEEALKLLSTLVSEHSAKPSSERVTDSAIQTSPELERSFSNILQENKLEGTQLICKSYNLEHSQAEVPPQGPSRIVGKRKVTPRGQRRRRKRPLVLSQRSKGTVTNENNQPLMNWEKGENVTTRCESRDANMVPRQDQDRTILTRNRILSNRKLRSIAKGCYITPLSCWSQGSSSSLCVAGIEPILERVCESKSVTPEKPEGLWQLFDTDGCFDSGF</sequence>
<dbReference type="PANTHER" id="PTHR35662">
    <property type="entry name" value="INTERACTOR OF HORMAD1 PROTEIN 1"/>
    <property type="match status" value="1"/>
</dbReference>
<dbReference type="GO" id="GO:0007129">
    <property type="term" value="P:homologous chromosome pairing at meiosis"/>
    <property type="evidence" value="ECO:0007669"/>
    <property type="project" value="TreeGrafter"/>
</dbReference>
<name>A0AAN8AXP8_ELEMC</name>
<reference evidence="2 3" key="1">
    <citation type="journal article" date="2023" name="Genes (Basel)">
        <title>Chromosome-Level Genome Assembly and Circadian Gene Repertoire of the Patagonia Blennie Eleginops maclovinus-The Closest Ancestral Proxy of Antarctic Cryonotothenioids.</title>
        <authorList>
            <person name="Cheng C.C."/>
            <person name="Rivera-Colon A.G."/>
            <person name="Minhas B.F."/>
            <person name="Wilson L."/>
            <person name="Rayamajhi N."/>
            <person name="Vargas-Chacoff L."/>
            <person name="Catchen J.M."/>
        </authorList>
    </citation>
    <scope>NUCLEOTIDE SEQUENCE [LARGE SCALE GENOMIC DNA]</scope>
    <source>
        <strain evidence="2">JMC-PN-2008</strain>
    </source>
</reference>
<accession>A0AAN8AXP8</accession>
<dbReference type="GO" id="GO:0006310">
    <property type="term" value="P:DNA recombination"/>
    <property type="evidence" value="ECO:0007669"/>
    <property type="project" value="InterPro"/>
</dbReference>
<dbReference type="AlphaFoldDB" id="A0AAN8AXP8"/>
<evidence type="ECO:0000313" key="2">
    <source>
        <dbReference type="EMBL" id="KAK5872513.1"/>
    </source>
</evidence>
<dbReference type="EMBL" id="JAUZQC010000004">
    <property type="protein sequence ID" value="KAK5872513.1"/>
    <property type="molecule type" value="Genomic_DNA"/>
</dbReference>
<evidence type="ECO:0000313" key="3">
    <source>
        <dbReference type="Proteomes" id="UP001346869"/>
    </source>
</evidence>
<proteinExistence type="predicted"/>
<dbReference type="Pfam" id="PF15771">
    <property type="entry name" value="IHO1"/>
    <property type="match status" value="1"/>
</dbReference>
<dbReference type="PANTHER" id="PTHR35662:SF1">
    <property type="entry name" value="INTERACTOR OF HORMAD1 PROTEIN 1"/>
    <property type="match status" value="1"/>
</dbReference>
<dbReference type="GO" id="GO:0042138">
    <property type="term" value="P:meiotic DNA double-strand break formation"/>
    <property type="evidence" value="ECO:0007669"/>
    <property type="project" value="InterPro"/>
</dbReference>
<organism evidence="2 3">
    <name type="scientific">Eleginops maclovinus</name>
    <name type="common">Patagonian blennie</name>
    <name type="synonym">Eleginus maclovinus</name>
    <dbReference type="NCBI Taxonomy" id="56733"/>
    <lineage>
        <taxon>Eukaryota</taxon>
        <taxon>Metazoa</taxon>
        <taxon>Chordata</taxon>
        <taxon>Craniata</taxon>
        <taxon>Vertebrata</taxon>
        <taxon>Euteleostomi</taxon>
        <taxon>Actinopterygii</taxon>
        <taxon>Neopterygii</taxon>
        <taxon>Teleostei</taxon>
        <taxon>Neoteleostei</taxon>
        <taxon>Acanthomorphata</taxon>
        <taxon>Eupercaria</taxon>
        <taxon>Perciformes</taxon>
        <taxon>Notothenioidei</taxon>
        <taxon>Eleginopidae</taxon>
        <taxon>Eleginops</taxon>
    </lineage>
</organism>
<feature type="region of interest" description="Disordered" evidence="1">
    <location>
        <begin position="50"/>
        <end position="70"/>
    </location>
</feature>
<evidence type="ECO:0000256" key="1">
    <source>
        <dbReference type="SAM" id="MobiDB-lite"/>
    </source>
</evidence>
<gene>
    <name evidence="2" type="ORF">PBY51_013205</name>
</gene>
<feature type="compositionally biased region" description="Low complexity" evidence="1">
    <location>
        <begin position="50"/>
        <end position="65"/>
    </location>
</feature>
<reference evidence="2 3" key="2">
    <citation type="journal article" date="2023" name="Mol. Biol. Evol.">
        <title>Genomics of Secondarily Temperate Adaptation in the Only Non-Antarctic Icefish.</title>
        <authorList>
            <person name="Rivera-Colon A.G."/>
            <person name="Rayamajhi N."/>
            <person name="Minhas B.F."/>
            <person name="Madrigal G."/>
            <person name="Bilyk K.T."/>
            <person name="Yoon V."/>
            <person name="Hune M."/>
            <person name="Gregory S."/>
            <person name="Cheng C.H.C."/>
            <person name="Catchen J.M."/>
        </authorList>
    </citation>
    <scope>NUCLEOTIDE SEQUENCE [LARGE SCALE GENOMIC DNA]</scope>
    <source>
        <strain evidence="2">JMC-PN-2008</strain>
    </source>
</reference>
<keyword evidence="3" id="KW-1185">Reference proteome</keyword>
<dbReference type="GO" id="GO:0000794">
    <property type="term" value="C:condensed nuclear chromosome"/>
    <property type="evidence" value="ECO:0007669"/>
    <property type="project" value="TreeGrafter"/>
</dbReference>
<protein>
    <recommendedName>
        <fullName evidence="4">Interactor of HORMAD1 protein 1</fullName>
    </recommendedName>
</protein>
<dbReference type="InterPro" id="IPR031529">
    <property type="entry name" value="IHO1"/>
</dbReference>
<feature type="region of interest" description="Disordered" evidence="1">
    <location>
        <begin position="288"/>
        <end position="335"/>
    </location>
</feature>
<comment type="caution">
    <text evidence="2">The sequence shown here is derived from an EMBL/GenBank/DDBJ whole genome shotgun (WGS) entry which is preliminary data.</text>
</comment>